<dbReference type="SUPFAM" id="SSF52540">
    <property type="entry name" value="P-loop containing nucleoside triphosphate hydrolases"/>
    <property type="match status" value="1"/>
</dbReference>
<dbReference type="Proteomes" id="UP000006230">
    <property type="component" value="Unassembled WGS sequence"/>
</dbReference>
<dbReference type="eggNOG" id="COG4608">
    <property type="taxonomic scope" value="Bacteria"/>
</dbReference>
<keyword evidence="10" id="KW-1278">Translocase</keyword>
<dbReference type="Pfam" id="PF00005">
    <property type="entry name" value="ABC_tran"/>
    <property type="match status" value="1"/>
</dbReference>
<evidence type="ECO:0000256" key="16">
    <source>
        <dbReference type="ARBA" id="ARBA00047640"/>
    </source>
</evidence>
<reference evidence="18 19" key="1">
    <citation type="journal article" date="2010" name="J. Bacteriol.">
        <title>Genome sequences of Pelagibaca bermudensis HTCC2601T and Maritimibacter alkaliphilus HTCC2654T, the type strains of two marine Roseobacter genera.</title>
        <authorList>
            <person name="Thrash J.C."/>
            <person name="Cho J.C."/>
            <person name="Ferriera S."/>
            <person name="Johnson J."/>
            <person name="Vergin K.L."/>
            <person name="Giovannoni S.J."/>
        </authorList>
    </citation>
    <scope>NUCLEOTIDE SEQUENCE [LARGE SCALE GENOMIC DNA]</scope>
    <source>
        <strain evidence="19">DSM 26914 / JCM 13377 / KCTC 12554 / HTCC2601</strain>
    </source>
</reference>
<dbReference type="InterPro" id="IPR027417">
    <property type="entry name" value="P-loop_NTPase"/>
</dbReference>
<comment type="subunit">
    <text evidence="2">The complex is composed of two ATP-binding proteins (GsiA), two transmembrane proteins (GsiC and GsiD) and a solute-binding protein (GsiB).</text>
</comment>
<gene>
    <name evidence="18" type="ORF">R2601_01195</name>
</gene>
<dbReference type="STRING" id="314265.R2601_01195"/>
<evidence type="ECO:0000256" key="8">
    <source>
        <dbReference type="ARBA" id="ARBA00022801"/>
    </source>
</evidence>
<keyword evidence="7" id="KW-0547">Nucleotide-binding</keyword>
<dbReference type="Pfam" id="PF08352">
    <property type="entry name" value="oligo_HPY"/>
    <property type="match status" value="1"/>
</dbReference>
<proteinExistence type="inferred from homology"/>
<dbReference type="PROSITE" id="PS00211">
    <property type="entry name" value="ABC_TRANSPORTER_1"/>
    <property type="match status" value="1"/>
</dbReference>
<dbReference type="GO" id="GO:0005524">
    <property type="term" value="F:ATP binding"/>
    <property type="evidence" value="ECO:0007669"/>
    <property type="project" value="UniProtKB-KW"/>
</dbReference>
<dbReference type="OrthoDB" id="7802224at2"/>
<comment type="subcellular location">
    <subcellularLocation>
        <location evidence="1">Cell inner membrane</location>
        <topology evidence="1">Peripheral membrane protein</topology>
    </subcellularLocation>
</comment>
<dbReference type="InterPro" id="IPR050319">
    <property type="entry name" value="ABC_transp_ATP-bind"/>
</dbReference>
<keyword evidence="19" id="KW-1185">Reference proteome</keyword>
<dbReference type="SMART" id="SM00382">
    <property type="entry name" value="AAA"/>
    <property type="match status" value="1"/>
</dbReference>
<comment type="caution">
    <text evidence="18">The sequence shown here is derived from an EMBL/GenBank/DDBJ whole genome shotgun (WGS) entry which is preliminary data.</text>
</comment>
<keyword evidence="9 18" id="KW-0067">ATP-binding</keyword>
<dbReference type="EC" id="7.4.2.10" evidence="14"/>
<dbReference type="InterPro" id="IPR003439">
    <property type="entry name" value="ABC_transporter-like_ATP-bd"/>
</dbReference>
<evidence type="ECO:0000256" key="4">
    <source>
        <dbReference type="ARBA" id="ARBA00022475"/>
    </source>
</evidence>
<evidence type="ECO:0000313" key="19">
    <source>
        <dbReference type="Proteomes" id="UP000006230"/>
    </source>
</evidence>
<comment type="catalytic activity">
    <reaction evidence="16">
        <text>glutathione(out) + ATP + H2O = glutathione(in) + ADP + phosphate + H(+)</text>
        <dbReference type="Rhea" id="RHEA:29791"/>
        <dbReference type="ChEBI" id="CHEBI:15377"/>
        <dbReference type="ChEBI" id="CHEBI:15378"/>
        <dbReference type="ChEBI" id="CHEBI:30616"/>
        <dbReference type="ChEBI" id="CHEBI:43474"/>
        <dbReference type="ChEBI" id="CHEBI:57925"/>
        <dbReference type="ChEBI" id="CHEBI:456216"/>
        <dbReference type="EC" id="7.4.2.10"/>
    </reaction>
</comment>
<dbReference type="EMBL" id="AATQ01000003">
    <property type="protein sequence ID" value="EAU48012.1"/>
    <property type="molecule type" value="Genomic_DNA"/>
</dbReference>
<evidence type="ECO:0000313" key="18">
    <source>
        <dbReference type="EMBL" id="EAU48012.1"/>
    </source>
</evidence>
<keyword evidence="4" id="KW-1003">Cell membrane</keyword>
<keyword evidence="8" id="KW-0378">Hydrolase</keyword>
<dbReference type="AlphaFoldDB" id="Q0FUR9"/>
<evidence type="ECO:0000256" key="2">
    <source>
        <dbReference type="ARBA" id="ARBA00011469"/>
    </source>
</evidence>
<dbReference type="GO" id="GO:0016887">
    <property type="term" value="F:ATP hydrolysis activity"/>
    <property type="evidence" value="ECO:0007669"/>
    <property type="project" value="InterPro"/>
</dbReference>
<comment type="similarity">
    <text evidence="13">Belongs to the ABC transporter superfamily. Glutathione importer (TC 3.A.1.5.11) family.</text>
</comment>
<evidence type="ECO:0000256" key="11">
    <source>
        <dbReference type="ARBA" id="ARBA00023136"/>
    </source>
</evidence>
<dbReference type="Gene3D" id="3.40.50.300">
    <property type="entry name" value="P-loop containing nucleotide triphosphate hydrolases"/>
    <property type="match status" value="1"/>
</dbReference>
<keyword evidence="6" id="KW-0677">Repeat</keyword>
<sequence length="360" mass="38847">MTQHIRTESLGLPDVGGPAQPLLIVRDLKKHFPVRSGLMGKAEKVHAVDGVSFRIGKGETLGIVGESGCGKSTTTRLLLDLTRRDAGEIIFDGRGLGGGRDGISLKELRRGMQMVFQDSSTSLNPRARILDIVMFPLRAAGVDRTKARDRASMLLDRVGLHPQAFGHRFAHELSGGQRQRVNIARALATAPRLVILDEAVSALDKSVEADVLNLLADLKAEEGLTYLFISHDLGVVREVSDRVMVMYLGQIAEIGPAETIYDRPGHPYTRALLAAVPSLDPAKQIAEPPLKGDPPNPINPEPGCRFRARCPYAEGVCKAIDPAPVPVGEVEISCHMCNRASGHSQAADWLDALTKETADA</sequence>
<evidence type="ECO:0000256" key="3">
    <source>
        <dbReference type="ARBA" id="ARBA00022448"/>
    </source>
</evidence>
<dbReference type="PROSITE" id="PS50893">
    <property type="entry name" value="ABC_TRANSPORTER_2"/>
    <property type="match status" value="1"/>
</dbReference>
<comment type="function">
    <text evidence="12">Part of the ABC transporter complex GsiABCD involved in glutathione import. Responsible for energy coupling to the transport system.</text>
</comment>
<name>Q0FUR9_SALBH</name>
<keyword evidence="3" id="KW-0813">Transport</keyword>
<dbReference type="GO" id="GO:0015833">
    <property type="term" value="P:peptide transport"/>
    <property type="evidence" value="ECO:0007669"/>
    <property type="project" value="InterPro"/>
</dbReference>
<evidence type="ECO:0000256" key="9">
    <source>
        <dbReference type="ARBA" id="ARBA00022840"/>
    </source>
</evidence>
<dbReference type="InterPro" id="IPR017871">
    <property type="entry name" value="ABC_transporter-like_CS"/>
</dbReference>
<protein>
    <recommendedName>
        <fullName evidence="15">Glutathione import ATP-binding protein GsiA</fullName>
        <ecNumber evidence="14">7.4.2.10</ecNumber>
    </recommendedName>
</protein>
<evidence type="ECO:0000256" key="15">
    <source>
        <dbReference type="ARBA" id="ARBA00041187"/>
    </source>
</evidence>
<keyword evidence="5" id="KW-0997">Cell inner membrane</keyword>
<dbReference type="HOGENOM" id="CLU_000604_1_23_5"/>
<organism evidence="18 19">
    <name type="scientific">Salipiger bermudensis (strain DSM 26914 / JCM 13377 / KCTC 12554 / HTCC2601)</name>
    <name type="common">Pelagibaca bermudensis</name>
    <dbReference type="NCBI Taxonomy" id="314265"/>
    <lineage>
        <taxon>Bacteria</taxon>
        <taxon>Pseudomonadati</taxon>
        <taxon>Pseudomonadota</taxon>
        <taxon>Alphaproteobacteria</taxon>
        <taxon>Rhodobacterales</taxon>
        <taxon>Roseobacteraceae</taxon>
        <taxon>Salipiger</taxon>
    </lineage>
</organism>
<dbReference type="GO" id="GO:0055085">
    <property type="term" value="P:transmembrane transport"/>
    <property type="evidence" value="ECO:0007669"/>
    <property type="project" value="UniProtKB-ARBA"/>
</dbReference>
<evidence type="ECO:0000256" key="14">
    <source>
        <dbReference type="ARBA" id="ARBA00039050"/>
    </source>
</evidence>
<dbReference type="NCBIfam" id="TIGR01727">
    <property type="entry name" value="oligo_HPY"/>
    <property type="match status" value="1"/>
</dbReference>
<evidence type="ECO:0000256" key="7">
    <source>
        <dbReference type="ARBA" id="ARBA00022741"/>
    </source>
</evidence>
<evidence type="ECO:0000256" key="6">
    <source>
        <dbReference type="ARBA" id="ARBA00022737"/>
    </source>
</evidence>
<evidence type="ECO:0000256" key="10">
    <source>
        <dbReference type="ARBA" id="ARBA00022967"/>
    </source>
</evidence>
<dbReference type="PANTHER" id="PTHR43776:SF15">
    <property type="entry name" value="GLUTATHIONE IMPORT ATP-BINDING PROTEIN GSIA"/>
    <property type="match status" value="1"/>
</dbReference>
<evidence type="ECO:0000256" key="13">
    <source>
        <dbReference type="ARBA" id="ARBA00038416"/>
    </source>
</evidence>
<evidence type="ECO:0000256" key="12">
    <source>
        <dbReference type="ARBA" id="ARBA00037530"/>
    </source>
</evidence>
<dbReference type="CDD" id="cd03257">
    <property type="entry name" value="ABC_NikE_OppD_transporters"/>
    <property type="match status" value="1"/>
</dbReference>
<keyword evidence="11" id="KW-0472">Membrane</keyword>
<dbReference type="FunFam" id="3.40.50.300:FF:000016">
    <property type="entry name" value="Oligopeptide ABC transporter ATP-binding component"/>
    <property type="match status" value="1"/>
</dbReference>
<feature type="domain" description="ABC transporter" evidence="17">
    <location>
        <begin position="23"/>
        <end position="273"/>
    </location>
</feature>
<dbReference type="PANTHER" id="PTHR43776">
    <property type="entry name" value="TRANSPORT ATP-BINDING PROTEIN"/>
    <property type="match status" value="1"/>
</dbReference>
<dbReference type="RefSeq" id="WP_007803797.1">
    <property type="nucleotide sequence ID" value="NZ_DS022279.1"/>
</dbReference>
<accession>Q0FUR9</accession>
<dbReference type="InterPro" id="IPR013563">
    <property type="entry name" value="Oligopep_ABC_C"/>
</dbReference>
<dbReference type="GO" id="GO:0005886">
    <property type="term" value="C:plasma membrane"/>
    <property type="evidence" value="ECO:0007669"/>
    <property type="project" value="UniProtKB-SubCell"/>
</dbReference>
<evidence type="ECO:0000256" key="1">
    <source>
        <dbReference type="ARBA" id="ARBA00004417"/>
    </source>
</evidence>
<dbReference type="InterPro" id="IPR003593">
    <property type="entry name" value="AAA+_ATPase"/>
</dbReference>
<evidence type="ECO:0000256" key="5">
    <source>
        <dbReference type="ARBA" id="ARBA00022519"/>
    </source>
</evidence>
<evidence type="ECO:0000259" key="17">
    <source>
        <dbReference type="PROSITE" id="PS50893"/>
    </source>
</evidence>